<dbReference type="GO" id="GO:0005886">
    <property type="term" value="C:plasma membrane"/>
    <property type="evidence" value="ECO:0007669"/>
    <property type="project" value="UniProtKB-SubCell"/>
</dbReference>
<organism evidence="9 10">
    <name type="scientific">Aeromonas sobria</name>
    <dbReference type="NCBI Taxonomy" id="646"/>
    <lineage>
        <taxon>Bacteria</taxon>
        <taxon>Pseudomonadati</taxon>
        <taxon>Pseudomonadota</taxon>
        <taxon>Gammaproteobacteria</taxon>
        <taxon>Aeromonadales</taxon>
        <taxon>Aeromonadaceae</taxon>
        <taxon>Aeromonas</taxon>
    </lineage>
</organism>
<dbReference type="Pfam" id="PF07690">
    <property type="entry name" value="MFS_1"/>
    <property type="match status" value="1"/>
</dbReference>
<feature type="transmembrane region" description="Helical" evidence="7">
    <location>
        <begin position="270"/>
        <end position="289"/>
    </location>
</feature>
<dbReference type="SUPFAM" id="SSF103473">
    <property type="entry name" value="MFS general substrate transporter"/>
    <property type="match status" value="1"/>
</dbReference>
<dbReference type="InterPro" id="IPR020846">
    <property type="entry name" value="MFS_dom"/>
</dbReference>
<evidence type="ECO:0000259" key="8">
    <source>
        <dbReference type="PROSITE" id="PS50850"/>
    </source>
</evidence>
<feature type="transmembrane region" description="Helical" evidence="7">
    <location>
        <begin position="359"/>
        <end position="378"/>
    </location>
</feature>
<protein>
    <submittedName>
        <fullName evidence="9">MFS transporter</fullName>
    </submittedName>
</protein>
<evidence type="ECO:0000256" key="6">
    <source>
        <dbReference type="ARBA" id="ARBA00023136"/>
    </source>
</evidence>
<evidence type="ECO:0000313" key="9">
    <source>
        <dbReference type="EMBL" id="PKQ77425.1"/>
    </source>
</evidence>
<feature type="transmembrane region" description="Helical" evidence="7">
    <location>
        <begin position="56"/>
        <end position="78"/>
    </location>
</feature>
<comment type="caution">
    <text evidence="9">The sequence shown here is derived from an EMBL/GenBank/DDBJ whole genome shotgun (WGS) entry which is preliminary data.</text>
</comment>
<keyword evidence="10" id="KW-1185">Reference proteome</keyword>
<comment type="subcellular location">
    <subcellularLocation>
        <location evidence="1">Cell membrane</location>
        <topology evidence="1">Multi-pass membrane protein</topology>
    </subcellularLocation>
</comment>
<keyword evidence="6 7" id="KW-0472">Membrane</keyword>
<name>A0A2N3IXG4_AERSO</name>
<gene>
    <name evidence="9" type="ORF">CJP16_12370</name>
</gene>
<evidence type="ECO:0000256" key="4">
    <source>
        <dbReference type="ARBA" id="ARBA00022692"/>
    </source>
</evidence>
<dbReference type="AlphaFoldDB" id="A0A2N3IXG4"/>
<keyword evidence="4 7" id="KW-0812">Transmembrane</keyword>
<evidence type="ECO:0000256" key="3">
    <source>
        <dbReference type="ARBA" id="ARBA00022475"/>
    </source>
</evidence>
<dbReference type="InterPro" id="IPR036259">
    <property type="entry name" value="MFS_trans_sf"/>
</dbReference>
<keyword evidence="2" id="KW-0813">Transport</keyword>
<sequence length="417" mass="46014">MKDGTTLCSANLTMRQTLATFPRNVSILLFFTLLTRISYFMAWPFLSIILTRTYQLTPIAIGCLMSGCALISVILGIYGGSLSDRLGRKALLVLGCLLAIIGYSAIALAYNEFIFAFGLLLTGISFSWIDAPSRALMSDLLQDKKRRELALQIRYFAVNIAAVSGPLIGITFGLNSQKSTFLLTALSYLPFLFFSIWYIPTSSSFHHTSPEESNSNKISTWKILMVIIQDKIYMTVLTSSIICYLVYAQIESIVPQYLLILDASHAVDIVTAILVTNAVTVLVAQLYLVPFFINTSLEKRVIIGALILALSQILFWGNDTANILWWGGCTIIFSVAEAILLPNLSILLDRLALERYRGAYLGASTLVVLGLSLGPFVGGTLLEWLGKGVFVIMALLCMSIVVLMLINKKKLKIRLDE</sequence>
<dbReference type="EMBL" id="NQMM01000032">
    <property type="protein sequence ID" value="PKQ77425.1"/>
    <property type="molecule type" value="Genomic_DNA"/>
</dbReference>
<dbReference type="Gene3D" id="1.20.1250.20">
    <property type="entry name" value="MFS general substrate transporter like domains"/>
    <property type="match status" value="1"/>
</dbReference>
<reference evidence="9 10" key="1">
    <citation type="journal article" date="2017" name="Front. Microbiol.">
        <title>Strong Genomic and Phenotypic Heterogeneity in the Aeromonas sobria Species Complex.</title>
        <authorList>
            <person name="Gauthier J."/>
            <person name="Vincent A.T."/>
            <person name="Charette S.J."/>
            <person name="Derome N."/>
        </authorList>
    </citation>
    <scope>NUCLEOTIDE SEQUENCE [LARGE SCALE GENOMIC DNA]</scope>
    <source>
        <strain evidence="9 10">TM18</strain>
    </source>
</reference>
<feature type="transmembrane region" description="Helical" evidence="7">
    <location>
        <begin position="90"/>
        <end position="108"/>
    </location>
</feature>
<evidence type="ECO:0000256" key="7">
    <source>
        <dbReference type="SAM" id="Phobius"/>
    </source>
</evidence>
<feature type="transmembrane region" description="Helical" evidence="7">
    <location>
        <begin position="384"/>
        <end position="406"/>
    </location>
</feature>
<dbReference type="RefSeq" id="WP_101324923.1">
    <property type="nucleotide sequence ID" value="NZ_NQMM01000032.1"/>
</dbReference>
<evidence type="ECO:0000256" key="1">
    <source>
        <dbReference type="ARBA" id="ARBA00004651"/>
    </source>
</evidence>
<feature type="transmembrane region" description="Helical" evidence="7">
    <location>
        <begin position="180"/>
        <end position="199"/>
    </location>
</feature>
<feature type="transmembrane region" description="Helical" evidence="7">
    <location>
        <begin position="323"/>
        <end position="347"/>
    </location>
</feature>
<dbReference type="PANTHER" id="PTHR23517">
    <property type="entry name" value="RESISTANCE PROTEIN MDTM, PUTATIVE-RELATED-RELATED"/>
    <property type="match status" value="1"/>
</dbReference>
<proteinExistence type="predicted"/>
<dbReference type="PROSITE" id="PS50850">
    <property type="entry name" value="MFS"/>
    <property type="match status" value="1"/>
</dbReference>
<dbReference type="Proteomes" id="UP000233467">
    <property type="component" value="Unassembled WGS sequence"/>
</dbReference>
<dbReference type="InterPro" id="IPR011701">
    <property type="entry name" value="MFS"/>
</dbReference>
<feature type="transmembrane region" description="Helical" evidence="7">
    <location>
        <begin position="301"/>
        <end position="317"/>
    </location>
</feature>
<feature type="transmembrane region" description="Helical" evidence="7">
    <location>
        <begin position="153"/>
        <end position="174"/>
    </location>
</feature>
<dbReference type="InterPro" id="IPR050171">
    <property type="entry name" value="MFS_Transporters"/>
</dbReference>
<accession>A0A2N3IXG4</accession>
<keyword evidence="5 7" id="KW-1133">Transmembrane helix</keyword>
<feature type="transmembrane region" description="Helical" evidence="7">
    <location>
        <begin position="114"/>
        <end position="132"/>
    </location>
</feature>
<evidence type="ECO:0000256" key="5">
    <source>
        <dbReference type="ARBA" id="ARBA00022989"/>
    </source>
</evidence>
<feature type="domain" description="Major facilitator superfamily (MFS) profile" evidence="8">
    <location>
        <begin position="24"/>
        <end position="412"/>
    </location>
</feature>
<evidence type="ECO:0000313" key="10">
    <source>
        <dbReference type="Proteomes" id="UP000233467"/>
    </source>
</evidence>
<evidence type="ECO:0000256" key="2">
    <source>
        <dbReference type="ARBA" id="ARBA00022448"/>
    </source>
</evidence>
<keyword evidence="3" id="KW-1003">Cell membrane</keyword>
<feature type="transmembrane region" description="Helical" evidence="7">
    <location>
        <begin position="232"/>
        <end position="250"/>
    </location>
</feature>
<dbReference type="GO" id="GO:0022857">
    <property type="term" value="F:transmembrane transporter activity"/>
    <property type="evidence" value="ECO:0007669"/>
    <property type="project" value="InterPro"/>
</dbReference>
<dbReference type="PANTHER" id="PTHR23517:SF2">
    <property type="entry name" value="MULTIDRUG RESISTANCE PROTEIN MDTH"/>
    <property type="match status" value="1"/>
</dbReference>
<feature type="transmembrane region" description="Helical" evidence="7">
    <location>
        <begin position="25"/>
        <end position="50"/>
    </location>
</feature>